<gene>
    <name evidence="1" type="ORF">MENT_LOCUS10566</name>
</gene>
<sequence>MRVQSFRLNDIYSSKRTLRRWDNCGYDRCAAEATIMDDNSGTDNC</sequence>
<comment type="caution">
    <text evidence="1">The sequence shown here is derived from an EMBL/GenBank/DDBJ whole genome shotgun (WGS) entry which is preliminary data.</text>
</comment>
<dbReference type="Proteomes" id="UP000580250">
    <property type="component" value="Unassembled WGS sequence"/>
</dbReference>
<proteinExistence type="predicted"/>
<organism evidence="1 2">
    <name type="scientific">Meloidogyne enterolobii</name>
    <name type="common">Root-knot nematode worm</name>
    <name type="synonym">Meloidogyne mayaguensis</name>
    <dbReference type="NCBI Taxonomy" id="390850"/>
    <lineage>
        <taxon>Eukaryota</taxon>
        <taxon>Metazoa</taxon>
        <taxon>Ecdysozoa</taxon>
        <taxon>Nematoda</taxon>
        <taxon>Chromadorea</taxon>
        <taxon>Rhabditida</taxon>
        <taxon>Tylenchina</taxon>
        <taxon>Tylenchomorpha</taxon>
        <taxon>Tylenchoidea</taxon>
        <taxon>Meloidogynidae</taxon>
        <taxon>Meloidogyninae</taxon>
        <taxon>Meloidogyne</taxon>
    </lineage>
</organism>
<protein>
    <submittedName>
        <fullName evidence="1">Uncharacterized protein</fullName>
    </submittedName>
</protein>
<name>A0A6V7UCA7_MELEN</name>
<accession>A0A6V7UCA7</accession>
<evidence type="ECO:0000313" key="2">
    <source>
        <dbReference type="Proteomes" id="UP000580250"/>
    </source>
</evidence>
<dbReference type="EMBL" id="CAJEWN010000049">
    <property type="protein sequence ID" value="CAD2151891.1"/>
    <property type="molecule type" value="Genomic_DNA"/>
</dbReference>
<dbReference type="AlphaFoldDB" id="A0A6V7UCA7"/>
<evidence type="ECO:0000313" key="1">
    <source>
        <dbReference type="EMBL" id="CAD2151891.1"/>
    </source>
</evidence>
<reference evidence="1 2" key="1">
    <citation type="submission" date="2020-08" db="EMBL/GenBank/DDBJ databases">
        <authorList>
            <person name="Koutsovoulos G."/>
            <person name="Danchin GJ E."/>
        </authorList>
    </citation>
    <scope>NUCLEOTIDE SEQUENCE [LARGE SCALE GENOMIC DNA]</scope>
</reference>